<gene>
    <name evidence="2" type="ORF">FHU37_001648</name>
</gene>
<dbReference type="RefSeq" id="WP_179813565.1">
    <property type="nucleotide sequence ID" value="NZ_JACBZD010000001.1"/>
</dbReference>
<proteinExistence type="predicted"/>
<organism evidence="2 3">
    <name type="scientific">Allostreptomyces psammosilenae</name>
    <dbReference type="NCBI Taxonomy" id="1892865"/>
    <lineage>
        <taxon>Bacteria</taxon>
        <taxon>Bacillati</taxon>
        <taxon>Actinomycetota</taxon>
        <taxon>Actinomycetes</taxon>
        <taxon>Kitasatosporales</taxon>
        <taxon>Streptomycetaceae</taxon>
        <taxon>Allostreptomyces</taxon>
    </lineage>
</organism>
<comment type="caution">
    <text evidence="2">The sequence shown here is derived from an EMBL/GenBank/DDBJ whole genome shotgun (WGS) entry which is preliminary data.</text>
</comment>
<feature type="transmembrane region" description="Helical" evidence="1">
    <location>
        <begin position="28"/>
        <end position="49"/>
    </location>
</feature>
<keyword evidence="1" id="KW-1133">Transmembrane helix</keyword>
<evidence type="ECO:0000313" key="2">
    <source>
        <dbReference type="EMBL" id="NYI04705.1"/>
    </source>
</evidence>
<evidence type="ECO:0000256" key="1">
    <source>
        <dbReference type="SAM" id="Phobius"/>
    </source>
</evidence>
<sequence length="57" mass="5598">MYDKPIAPIGSGVAAGGAASLADTGANALYIGLAAFALVAVGAALLRILPRLGFRRG</sequence>
<accession>A0A852ZSB1</accession>
<dbReference type="AlphaFoldDB" id="A0A852ZSB1"/>
<keyword evidence="1" id="KW-0472">Membrane</keyword>
<dbReference type="EMBL" id="JACBZD010000001">
    <property type="protein sequence ID" value="NYI04705.1"/>
    <property type="molecule type" value="Genomic_DNA"/>
</dbReference>
<keyword evidence="1" id="KW-0812">Transmembrane</keyword>
<dbReference type="Proteomes" id="UP000567795">
    <property type="component" value="Unassembled WGS sequence"/>
</dbReference>
<evidence type="ECO:0000313" key="3">
    <source>
        <dbReference type="Proteomes" id="UP000567795"/>
    </source>
</evidence>
<name>A0A852ZSB1_9ACTN</name>
<reference evidence="2 3" key="1">
    <citation type="submission" date="2020-07" db="EMBL/GenBank/DDBJ databases">
        <title>Sequencing the genomes of 1000 actinobacteria strains.</title>
        <authorList>
            <person name="Klenk H.-P."/>
        </authorList>
    </citation>
    <scope>NUCLEOTIDE SEQUENCE [LARGE SCALE GENOMIC DNA]</scope>
    <source>
        <strain evidence="2 3">DSM 42178</strain>
    </source>
</reference>
<protein>
    <submittedName>
        <fullName evidence="2">Uncharacterized protein</fullName>
    </submittedName>
</protein>
<keyword evidence="3" id="KW-1185">Reference proteome</keyword>